<comment type="caution">
    <text evidence="1">The sequence shown here is derived from an EMBL/GenBank/DDBJ whole genome shotgun (WGS) entry which is preliminary data.</text>
</comment>
<evidence type="ECO:0000313" key="2">
    <source>
        <dbReference type="Proteomes" id="UP001178888"/>
    </source>
</evidence>
<organism evidence="1 2">
    <name type="scientific">Bacillus salipaludis</name>
    <dbReference type="NCBI Taxonomy" id="2547811"/>
    <lineage>
        <taxon>Bacteria</taxon>
        <taxon>Bacillati</taxon>
        <taxon>Bacillota</taxon>
        <taxon>Bacilli</taxon>
        <taxon>Bacillales</taxon>
        <taxon>Bacillaceae</taxon>
        <taxon>Bacillus</taxon>
    </lineage>
</organism>
<protein>
    <submittedName>
        <fullName evidence="1">Uncharacterized protein</fullName>
    </submittedName>
</protein>
<dbReference type="EMBL" id="JAVGVR010000001">
    <property type="protein sequence ID" value="MDQ6600605.1"/>
    <property type="molecule type" value="Genomic_DNA"/>
</dbReference>
<name>A0AA90R6Z5_9BACI</name>
<evidence type="ECO:0000313" key="1">
    <source>
        <dbReference type="EMBL" id="MDQ6600605.1"/>
    </source>
</evidence>
<gene>
    <name evidence="1" type="ORF">RCG21_30650</name>
</gene>
<dbReference type="Proteomes" id="UP001178888">
    <property type="component" value="Unassembled WGS sequence"/>
</dbReference>
<accession>A0AA90R6Z5</accession>
<dbReference type="RefSeq" id="WP_308914202.1">
    <property type="nucleotide sequence ID" value="NZ_JAVGVR010000001.1"/>
</dbReference>
<keyword evidence="2" id="KW-1185">Reference proteome</keyword>
<sequence>MGKNSHFFLIEFTYHLFFSERNRLRNEKAEGDFPPPAFSLNVTPIH</sequence>
<dbReference type="AlphaFoldDB" id="A0AA90R6Z5"/>
<reference evidence="1" key="1">
    <citation type="submission" date="2023-08" db="EMBL/GenBank/DDBJ databases">
        <title>Nitrogen cycling bacteria in agricultural field soils.</title>
        <authorList>
            <person name="Jang J."/>
        </authorList>
    </citation>
    <scope>NUCLEOTIDE SEQUENCE</scope>
    <source>
        <strain evidence="1">PS3-36</strain>
    </source>
</reference>
<proteinExistence type="predicted"/>